<feature type="transmembrane region" description="Helical" evidence="2">
    <location>
        <begin position="117"/>
        <end position="138"/>
    </location>
</feature>
<evidence type="ECO:0008006" key="5">
    <source>
        <dbReference type="Google" id="ProtNLM"/>
    </source>
</evidence>
<comment type="caution">
    <text evidence="3">The sequence shown here is derived from an EMBL/GenBank/DDBJ whole genome shotgun (WGS) entry which is preliminary data.</text>
</comment>
<protein>
    <recommendedName>
        <fullName evidence="5">Integral membrane protein</fullName>
    </recommendedName>
</protein>
<proteinExistence type="predicted"/>
<dbReference type="RefSeq" id="WP_221495331.1">
    <property type="nucleotide sequence ID" value="NZ_BMRW01000002.1"/>
</dbReference>
<feature type="region of interest" description="Disordered" evidence="1">
    <location>
        <begin position="1"/>
        <end position="22"/>
    </location>
</feature>
<evidence type="ECO:0000256" key="2">
    <source>
        <dbReference type="SAM" id="Phobius"/>
    </source>
</evidence>
<dbReference type="Proteomes" id="UP000556436">
    <property type="component" value="Unassembled WGS sequence"/>
</dbReference>
<name>A0A7W7LG87_STRNE</name>
<keyword evidence="2" id="KW-1133">Transmembrane helix</keyword>
<evidence type="ECO:0000256" key="1">
    <source>
        <dbReference type="SAM" id="MobiDB-lite"/>
    </source>
</evidence>
<evidence type="ECO:0000313" key="3">
    <source>
        <dbReference type="EMBL" id="MBB4889036.1"/>
    </source>
</evidence>
<dbReference type="AlphaFoldDB" id="A0A7W7LG87"/>
<evidence type="ECO:0000313" key="4">
    <source>
        <dbReference type="Proteomes" id="UP000556436"/>
    </source>
</evidence>
<accession>A0A7W7LG87</accession>
<gene>
    <name evidence="3" type="ORF">FHS38_005111</name>
</gene>
<feature type="compositionally biased region" description="Pro residues" evidence="1">
    <location>
        <begin position="9"/>
        <end position="20"/>
    </location>
</feature>
<organism evidence="3 4">
    <name type="scientific">Streptomyces netropsis</name>
    <name type="common">Streptoverticillium netropsis</name>
    <dbReference type="NCBI Taxonomy" id="55404"/>
    <lineage>
        <taxon>Bacteria</taxon>
        <taxon>Bacillati</taxon>
        <taxon>Actinomycetota</taxon>
        <taxon>Actinomycetes</taxon>
        <taxon>Kitasatosporales</taxon>
        <taxon>Streptomycetaceae</taxon>
        <taxon>Streptomyces</taxon>
    </lineage>
</organism>
<reference evidence="3 4" key="1">
    <citation type="submission" date="2020-08" db="EMBL/GenBank/DDBJ databases">
        <title>Genomic Encyclopedia of Type Strains, Phase III (KMG-III): the genomes of soil and plant-associated and newly described type strains.</title>
        <authorList>
            <person name="Whitman W."/>
        </authorList>
    </citation>
    <scope>NUCLEOTIDE SEQUENCE [LARGE SCALE GENOMIC DNA]</scope>
    <source>
        <strain evidence="3 4">CECT 3265</strain>
    </source>
</reference>
<dbReference type="EMBL" id="JACHJG010000011">
    <property type="protein sequence ID" value="MBB4889036.1"/>
    <property type="molecule type" value="Genomic_DNA"/>
</dbReference>
<feature type="transmembrane region" description="Helical" evidence="2">
    <location>
        <begin position="30"/>
        <end position="53"/>
    </location>
</feature>
<sequence>MPHAVPELIPAPAPAAPPEPPPRRRWPLRLLRASAVLVLLDTLVQAALAGLFVTGDLDLLAWHAANAAALGALTVVQTAAAVLVWRLLRGPGWPAAASALLVVLVSVQQGLGEARVLAGHMPLGMAVFGCATALTCWAHTYRPTAHVAGGAR</sequence>
<keyword evidence="2" id="KW-0472">Membrane</keyword>
<keyword evidence="2" id="KW-0812">Transmembrane</keyword>
<feature type="transmembrane region" description="Helical" evidence="2">
    <location>
        <begin position="92"/>
        <end position="111"/>
    </location>
</feature>
<feature type="transmembrane region" description="Helical" evidence="2">
    <location>
        <begin position="59"/>
        <end position="85"/>
    </location>
</feature>
<keyword evidence="4" id="KW-1185">Reference proteome</keyword>